<organism evidence="1 2">
    <name type="scientific">Sporanaerobium hydrogeniformans</name>
    <dbReference type="NCBI Taxonomy" id="3072179"/>
    <lineage>
        <taxon>Bacteria</taxon>
        <taxon>Bacillati</taxon>
        <taxon>Bacillota</taxon>
        <taxon>Clostridia</taxon>
        <taxon>Lachnospirales</taxon>
        <taxon>Lachnospiraceae</taxon>
        <taxon>Sporanaerobium</taxon>
    </lineage>
</organism>
<evidence type="ECO:0000313" key="1">
    <source>
        <dbReference type="EMBL" id="PHV72447.1"/>
    </source>
</evidence>
<reference evidence="1" key="1">
    <citation type="submission" date="2017-10" db="EMBL/GenBank/DDBJ databases">
        <title>Genome sequence of cellulolytic Lachnospiraceae bacterium XHS1971 isolated from hotspring sediment.</title>
        <authorList>
            <person name="Vasudevan G."/>
            <person name="Joshi A.J."/>
            <person name="Hivarkar S."/>
            <person name="Lanjekar V.B."/>
            <person name="Dhakephalkar P.K."/>
            <person name="Dagar S."/>
        </authorList>
    </citation>
    <scope>NUCLEOTIDE SEQUENCE</scope>
    <source>
        <strain evidence="1">XHS1971</strain>
    </source>
</reference>
<accession>A0AC61DI36</accession>
<dbReference type="Proteomes" id="UP000224460">
    <property type="component" value="Unassembled WGS sequence"/>
</dbReference>
<name>A0AC61DI36_9FIRM</name>
<proteinExistence type="predicted"/>
<keyword evidence="2" id="KW-1185">Reference proteome</keyword>
<protein>
    <submittedName>
        <fullName evidence="1">Uncharacterized protein</fullName>
    </submittedName>
</protein>
<dbReference type="EMBL" id="PEDL01000001">
    <property type="protein sequence ID" value="PHV72447.1"/>
    <property type="molecule type" value="Genomic_DNA"/>
</dbReference>
<comment type="caution">
    <text evidence="1">The sequence shown here is derived from an EMBL/GenBank/DDBJ whole genome shotgun (WGS) entry which is preliminary data.</text>
</comment>
<sequence>MKKCNHTLVKNMSFRKRIVSLVLVIVLILSPSQVYAAKSYSDPELARAVTLGLGTYRSDNPAVTYEQFMGMIDRTVKLANKSKLAGWKAKFTNARKSKKVMTRFEGMMIVLNAANTLGGDYAEFYTNWSNINDKIGEKVWDEIDKIDNPYKYIPNHYPYGGVGFENDKYIYEWDDCGVAYRYAFGRVSLYSGKTLFDYDTAKNSMRPDNKLLYTEALLAALRLYDSSESVFPVTERVQNADDIIILNKAEERKQAILGSPTTVTVTGTKYYVSNSGNDNNDGLSPNKPWATLEKIRWALDNQIIKKGDGVFLERGGLWRGSIMCWGVDGVTYSAYGEGKKPRIYGSPENGAGEEKWFLWYDKKGVKIWKFYKDISDCGGIVFNDGQSYATRVFSYWNGKEALSCKDYKTKFNIASELANDLQFYSTFDMSRYQIPFGVHNVDSNGSIYLRCDKGNPGVLYKSIEFQSSVQPAAGYTGIIFGGNNIVIDNICVMYRSTMGLDRSGGNNITYQNCEVAWIGGGSHIIGAGAASDEPWLSAYSEPFVPTSGEGIRLEGNNNKAINNYVHDCFDGGITVEFDYFDTAWNCNGMTIDGNLIERCVSGVLVGEHYEDTEAGNAGKIKFSGINITDNYIMYSGYGWSSSKHYNTWIDKMYDGNAITWWEGPLWNNGGTVSNNVLYKAKYSLVQFGAIGKNRPVFSGNVYAQNNNGVIAYISPTNDRIGKTAFKNIDNYKAKVIIQDYLGDKTAKVLPPSW</sequence>
<gene>
    <name evidence="1" type="ORF">CS063_02930</name>
</gene>
<evidence type="ECO:0000313" key="2">
    <source>
        <dbReference type="Proteomes" id="UP000224460"/>
    </source>
</evidence>